<dbReference type="Gene3D" id="3.10.100.10">
    <property type="entry name" value="Mannose-Binding Protein A, subunit A"/>
    <property type="match status" value="1"/>
</dbReference>
<keyword evidence="3" id="KW-1185">Reference proteome</keyword>
<dbReference type="SUPFAM" id="SSF56436">
    <property type="entry name" value="C-type lectin-like"/>
    <property type="match status" value="1"/>
</dbReference>
<dbReference type="InterPro" id="IPR016187">
    <property type="entry name" value="CTDL_fold"/>
</dbReference>
<dbReference type="InterPro" id="IPR001304">
    <property type="entry name" value="C-type_lectin-like"/>
</dbReference>
<dbReference type="CDD" id="cd00037">
    <property type="entry name" value="CLECT"/>
    <property type="match status" value="1"/>
</dbReference>
<comment type="caution">
    <text evidence="2">The sequence shown here is derived from an EMBL/GenBank/DDBJ whole genome shotgun (WGS) entry which is preliminary data.</text>
</comment>
<dbReference type="AlphaFoldDB" id="A0AAV2RJH2"/>
<dbReference type="InterPro" id="IPR016186">
    <property type="entry name" value="C-type_lectin-like/link_sf"/>
</dbReference>
<dbReference type="PROSITE" id="PS50041">
    <property type="entry name" value="C_TYPE_LECTIN_2"/>
    <property type="match status" value="1"/>
</dbReference>
<protein>
    <recommendedName>
        <fullName evidence="1">C-type lectin domain-containing protein</fullName>
    </recommendedName>
</protein>
<evidence type="ECO:0000313" key="2">
    <source>
        <dbReference type="EMBL" id="CAL4124911.1"/>
    </source>
</evidence>
<name>A0AAV2RJH2_MEGNR</name>
<sequence length="159" mass="17961">MHSSSIGRIEDVIERPVCVVSEGYFKLPGGEQCFKHYRDAYRSFTDAEAKCKLHNMALAQPHDNIAAALRRYILDNFGDVVSTWIGAQADGSVYRYLRDQPPLTTDSHLWAADEPEGITSDWCLGLRTRSSQLKKNPNSPYVAYRCSVSYYTLCEVVMS</sequence>
<proteinExistence type="predicted"/>
<dbReference type="EMBL" id="CAXKWB010023188">
    <property type="protein sequence ID" value="CAL4124911.1"/>
    <property type="molecule type" value="Genomic_DNA"/>
</dbReference>
<feature type="domain" description="C-type lectin" evidence="1">
    <location>
        <begin position="29"/>
        <end position="155"/>
    </location>
</feature>
<dbReference type="Proteomes" id="UP001497623">
    <property type="component" value="Unassembled WGS sequence"/>
</dbReference>
<organism evidence="2 3">
    <name type="scientific">Meganyctiphanes norvegica</name>
    <name type="common">Northern krill</name>
    <name type="synonym">Thysanopoda norvegica</name>
    <dbReference type="NCBI Taxonomy" id="48144"/>
    <lineage>
        <taxon>Eukaryota</taxon>
        <taxon>Metazoa</taxon>
        <taxon>Ecdysozoa</taxon>
        <taxon>Arthropoda</taxon>
        <taxon>Crustacea</taxon>
        <taxon>Multicrustacea</taxon>
        <taxon>Malacostraca</taxon>
        <taxon>Eumalacostraca</taxon>
        <taxon>Eucarida</taxon>
        <taxon>Euphausiacea</taxon>
        <taxon>Euphausiidae</taxon>
        <taxon>Meganyctiphanes</taxon>
    </lineage>
</organism>
<gene>
    <name evidence="2" type="ORF">MNOR_LOCUS24869</name>
</gene>
<dbReference type="SMART" id="SM00034">
    <property type="entry name" value="CLECT"/>
    <property type="match status" value="1"/>
</dbReference>
<reference evidence="2 3" key="1">
    <citation type="submission" date="2024-05" db="EMBL/GenBank/DDBJ databases">
        <authorList>
            <person name="Wallberg A."/>
        </authorList>
    </citation>
    <scope>NUCLEOTIDE SEQUENCE [LARGE SCALE GENOMIC DNA]</scope>
</reference>
<evidence type="ECO:0000259" key="1">
    <source>
        <dbReference type="PROSITE" id="PS50041"/>
    </source>
</evidence>
<evidence type="ECO:0000313" key="3">
    <source>
        <dbReference type="Proteomes" id="UP001497623"/>
    </source>
</evidence>
<accession>A0AAV2RJH2</accession>